<comment type="caution">
    <text evidence="1">The sequence shown here is derived from an EMBL/GenBank/DDBJ whole genome shotgun (WGS) entry which is preliminary data.</text>
</comment>
<sequence length="385" mass="42737">MPRQLPWKSGGGSRTQTVKPSTRPLKTTQIQDDIDDDFFNGIGFVGSNERKGEANAVSDSDTSLPRLDAESTSRAQRGKKHDSKQRATSSSPAPLEDATTLYSEPMRKGASKFDLRDDEWMMVEDEFLETAKLFTRHLHIAEYDRLKEAIEAKKKEVEIARPVVAGAERSVEGAMRERAKAQDRKQKAIRDVFASQGDSSEDDRASRRTKPKKAPLTMKPRPASDTDSDDLDAPRPLKPRIATPTISEHQPTPPPRPETLSFVRPAPRPAAAATKSRARPSKLTPFDMLDEYTPPKNAGSRENYYSRPASPNPSSRPISLPPARTVKPRQSLGSLDDWEATNNDGGVSKEIADRIAKRKAARAREGEGAQKKRATRLDDIPTFLF</sequence>
<proteinExistence type="predicted"/>
<evidence type="ECO:0000313" key="1">
    <source>
        <dbReference type="EMBL" id="KAJ8109044.1"/>
    </source>
</evidence>
<reference evidence="1" key="1">
    <citation type="submission" date="2022-11" db="EMBL/GenBank/DDBJ databases">
        <title>Genome Sequence of Boeremia exigua.</title>
        <authorList>
            <person name="Buettner E."/>
        </authorList>
    </citation>
    <scope>NUCLEOTIDE SEQUENCE</scope>
    <source>
        <strain evidence="1">CU02</strain>
    </source>
</reference>
<accession>A0ACC2I1F3</accession>
<protein>
    <submittedName>
        <fullName evidence="1">Uncharacterized protein</fullName>
    </submittedName>
</protein>
<organism evidence="1 2">
    <name type="scientific">Boeremia exigua</name>
    <dbReference type="NCBI Taxonomy" id="749465"/>
    <lineage>
        <taxon>Eukaryota</taxon>
        <taxon>Fungi</taxon>
        <taxon>Dikarya</taxon>
        <taxon>Ascomycota</taxon>
        <taxon>Pezizomycotina</taxon>
        <taxon>Dothideomycetes</taxon>
        <taxon>Pleosporomycetidae</taxon>
        <taxon>Pleosporales</taxon>
        <taxon>Pleosporineae</taxon>
        <taxon>Didymellaceae</taxon>
        <taxon>Boeremia</taxon>
    </lineage>
</organism>
<gene>
    <name evidence="1" type="ORF">OPT61_g7747</name>
</gene>
<keyword evidence="2" id="KW-1185">Reference proteome</keyword>
<dbReference type="EMBL" id="JAPHNI010000664">
    <property type="protein sequence ID" value="KAJ8109044.1"/>
    <property type="molecule type" value="Genomic_DNA"/>
</dbReference>
<name>A0ACC2I1F3_9PLEO</name>
<evidence type="ECO:0000313" key="2">
    <source>
        <dbReference type="Proteomes" id="UP001153331"/>
    </source>
</evidence>
<dbReference type="Proteomes" id="UP001153331">
    <property type="component" value="Unassembled WGS sequence"/>
</dbReference>